<name>A0A0C3RPT8_PHLG1</name>
<dbReference type="Proteomes" id="UP000053257">
    <property type="component" value="Unassembled WGS sequence"/>
</dbReference>
<evidence type="ECO:0000313" key="2">
    <source>
        <dbReference type="Proteomes" id="UP000053257"/>
    </source>
</evidence>
<sequence length="145" mass="16857">MRRERIQAVPSWRGVSARRDCVFLQKDASQPGFRGLHVARVLLFFSFSHNGVTYPCVLVNWFLPTSDDLDPDTGMWIVEPETDEHTNERPMEVVHLDCMIRAAHLIGVSRRHLVPRHLRFHHSSDAFRAFFVNKYADHHAHTIAF</sequence>
<protein>
    <submittedName>
        <fullName evidence="1">Uncharacterized protein</fullName>
    </submittedName>
</protein>
<dbReference type="AlphaFoldDB" id="A0A0C3RPT8"/>
<dbReference type="STRING" id="745531.A0A0C3RPT8"/>
<reference evidence="1 2" key="1">
    <citation type="journal article" date="2014" name="PLoS Genet.">
        <title>Analysis of the Phlebiopsis gigantea genome, transcriptome and secretome provides insight into its pioneer colonization strategies of wood.</title>
        <authorList>
            <person name="Hori C."/>
            <person name="Ishida T."/>
            <person name="Igarashi K."/>
            <person name="Samejima M."/>
            <person name="Suzuki H."/>
            <person name="Master E."/>
            <person name="Ferreira P."/>
            <person name="Ruiz-Duenas F.J."/>
            <person name="Held B."/>
            <person name="Canessa P."/>
            <person name="Larrondo L.F."/>
            <person name="Schmoll M."/>
            <person name="Druzhinina I.S."/>
            <person name="Kubicek C.P."/>
            <person name="Gaskell J.A."/>
            <person name="Kersten P."/>
            <person name="St John F."/>
            <person name="Glasner J."/>
            <person name="Sabat G."/>
            <person name="Splinter BonDurant S."/>
            <person name="Syed K."/>
            <person name="Yadav J."/>
            <person name="Mgbeahuruike A.C."/>
            <person name="Kovalchuk A."/>
            <person name="Asiegbu F.O."/>
            <person name="Lackner G."/>
            <person name="Hoffmeister D."/>
            <person name="Rencoret J."/>
            <person name="Gutierrez A."/>
            <person name="Sun H."/>
            <person name="Lindquist E."/>
            <person name="Barry K."/>
            <person name="Riley R."/>
            <person name="Grigoriev I.V."/>
            <person name="Henrissat B."/>
            <person name="Kues U."/>
            <person name="Berka R.M."/>
            <person name="Martinez A.T."/>
            <person name="Covert S.F."/>
            <person name="Blanchette R.A."/>
            <person name="Cullen D."/>
        </authorList>
    </citation>
    <scope>NUCLEOTIDE SEQUENCE [LARGE SCALE GENOMIC DNA]</scope>
    <source>
        <strain evidence="1 2">11061_1 CR5-6</strain>
    </source>
</reference>
<evidence type="ECO:0000313" key="1">
    <source>
        <dbReference type="EMBL" id="KIP01611.1"/>
    </source>
</evidence>
<accession>A0A0C3RPT8</accession>
<dbReference type="HOGENOM" id="CLU_006344_16_0_1"/>
<dbReference type="OrthoDB" id="2728219at2759"/>
<keyword evidence="2" id="KW-1185">Reference proteome</keyword>
<organism evidence="1 2">
    <name type="scientific">Phlebiopsis gigantea (strain 11061_1 CR5-6)</name>
    <name type="common">White-rot fungus</name>
    <name type="synonym">Peniophora gigantea</name>
    <dbReference type="NCBI Taxonomy" id="745531"/>
    <lineage>
        <taxon>Eukaryota</taxon>
        <taxon>Fungi</taxon>
        <taxon>Dikarya</taxon>
        <taxon>Basidiomycota</taxon>
        <taxon>Agaricomycotina</taxon>
        <taxon>Agaricomycetes</taxon>
        <taxon>Polyporales</taxon>
        <taxon>Phanerochaetaceae</taxon>
        <taxon>Phlebiopsis</taxon>
    </lineage>
</organism>
<proteinExistence type="predicted"/>
<gene>
    <name evidence="1" type="ORF">PHLGIDRAFT_26938</name>
</gene>
<dbReference type="EMBL" id="KN840760">
    <property type="protein sequence ID" value="KIP01611.1"/>
    <property type="molecule type" value="Genomic_DNA"/>
</dbReference>